<evidence type="ECO:0000256" key="1">
    <source>
        <dbReference type="SAM" id="SignalP"/>
    </source>
</evidence>
<comment type="caution">
    <text evidence="3">The sequence shown here is derived from an EMBL/GenBank/DDBJ whole genome shotgun (WGS) entry which is preliminary data.</text>
</comment>
<reference evidence="3 4" key="1">
    <citation type="submission" date="2019-06" db="EMBL/GenBank/DDBJ databases">
        <title>Whole genome sequence for Rhodospirillaceae sp. R148.</title>
        <authorList>
            <person name="Wang G."/>
        </authorList>
    </citation>
    <scope>NUCLEOTIDE SEQUENCE [LARGE SCALE GENOMIC DNA]</scope>
    <source>
        <strain evidence="3 4">R148</strain>
    </source>
</reference>
<evidence type="ECO:0000313" key="3">
    <source>
        <dbReference type="EMBL" id="TQV72489.1"/>
    </source>
</evidence>
<dbReference type="InterPro" id="IPR013424">
    <property type="entry name" value="Ice-binding_C"/>
</dbReference>
<dbReference type="Proteomes" id="UP000315252">
    <property type="component" value="Unassembled WGS sequence"/>
</dbReference>
<feature type="domain" description="Ice-binding protein C-terminal" evidence="2">
    <location>
        <begin position="209"/>
        <end position="232"/>
    </location>
</feature>
<dbReference type="AlphaFoldDB" id="A0A545T5J9"/>
<accession>A0A545T5J9</accession>
<evidence type="ECO:0000259" key="2">
    <source>
        <dbReference type="Pfam" id="PF07589"/>
    </source>
</evidence>
<dbReference type="Pfam" id="PF07589">
    <property type="entry name" value="PEP-CTERM"/>
    <property type="match status" value="1"/>
</dbReference>
<sequence>MWVRTTRLAGAACIAALPFFSSSDLSAAPIFFDDREAFMAAAGALAGFEGFEAANIGPGGSATGSESWDSESDDSVFSPGGIVEGIRFSAFPGEQIAVAGGFSPNSTGVAIGPEDVASDLSINLFTEINAFGFDLFNLGESEQVFRIPIRDSFDEFVTEIEVTAGPLGSFFGVIDESLLLREFTIEGVNQDLAAELIDNVVFGIANPTAVPEPGTLALFGAGLLGFVAARRKRVGTPR</sequence>
<dbReference type="NCBIfam" id="TIGR02595">
    <property type="entry name" value="PEP_CTERM"/>
    <property type="match status" value="1"/>
</dbReference>
<evidence type="ECO:0000313" key="4">
    <source>
        <dbReference type="Proteomes" id="UP000315252"/>
    </source>
</evidence>
<protein>
    <submittedName>
        <fullName evidence="3">PEP-CTERM sorting domain-containing protein</fullName>
    </submittedName>
</protein>
<feature type="chain" id="PRO_5021737760" evidence="1">
    <location>
        <begin position="28"/>
        <end position="238"/>
    </location>
</feature>
<keyword evidence="1" id="KW-0732">Signal</keyword>
<dbReference type="EMBL" id="VHSH01000012">
    <property type="protein sequence ID" value="TQV72489.1"/>
    <property type="molecule type" value="Genomic_DNA"/>
</dbReference>
<keyword evidence="4" id="KW-1185">Reference proteome</keyword>
<proteinExistence type="predicted"/>
<gene>
    <name evidence="3" type="ORF">FKG95_25810</name>
</gene>
<name>A0A545T5J9_9PROT</name>
<feature type="signal peptide" evidence="1">
    <location>
        <begin position="1"/>
        <end position="27"/>
    </location>
</feature>
<organism evidence="3 4">
    <name type="scientific">Denitrobaculum tricleocarpae</name>
    <dbReference type="NCBI Taxonomy" id="2591009"/>
    <lineage>
        <taxon>Bacteria</taxon>
        <taxon>Pseudomonadati</taxon>
        <taxon>Pseudomonadota</taxon>
        <taxon>Alphaproteobacteria</taxon>
        <taxon>Rhodospirillales</taxon>
        <taxon>Rhodospirillaceae</taxon>
        <taxon>Denitrobaculum</taxon>
    </lineage>
</organism>